<keyword evidence="4" id="KW-1185">Reference proteome</keyword>
<dbReference type="PANTHER" id="PTHR43669">
    <property type="entry name" value="5-KETO-D-GLUCONATE 5-REDUCTASE"/>
    <property type="match status" value="1"/>
</dbReference>
<dbReference type="OrthoDB" id="670853at2"/>
<dbReference type="InterPro" id="IPR002347">
    <property type="entry name" value="SDR_fam"/>
</dbReference>
<dbReference type="KEGG" id="mgk:FSB76_23635"/>
<dbReference type="AlphaFoldDB" id="A0A5B8W792"/>
<dbReference type="SUPFAM" id="SSF51735">
    <property type="entry name" value="NAD(P)-binding Rossmann-fold domains"/>
    <property type="match status" value="1"/>
</dbReference>
<evidence type="ECO:0000313" key="4">
    <source>
        <dbReference type="Proteomes" id="UP000321362"/>
    </source>
</evidence>
<organism evidence="3 4">
    <name type="scientific">Mucilaginibacter ginsenosidivorax</name>
    <dbReference type="NCBI Taxonomy" id="862126"/>
    <lineage>
        <taxon>Bacteria</taxon>
        <taxon>Pseudomonadati</taxon>
        <taxon>Bacteroidota</taxon>
        <taxon>Sphingobacteriia</taxon>
        <taxon>Sphingobacteriales</taxon>
        <taxon>Sphingobacteriaceae</taxon>
        <taxon>Mucilaginibacter</taxon>
    </lineage>
</organism>
<dbReference type="PRINTS" id="PR00081">
    <property type="entry name" value="GDHRDH"/>
</dbReference>
<accession>A0A5B8W792</accession>
<comment type="similarity">
    <text evidence="1">Belongs to the short-chain dehydrogenases/reductases (SDR) family.</text>
</comment>
<dbReference type="GO" id="GO:0016491">
    <property type="term" value="F:oxidoreductase activity"/>
    <property type="evidence" value="ECO:0007669"/>
    <property type="project" value="UniProtKB-KW"/>
</dbReference>
<dbReference type="InterPro" id="IPR036291">
    <property type="entry name" value="NAD(P)-bd_dom_sf"/>
</dbReference>
<dbReference type="RefSeq" id="WP_147057778.1">
    <property type="nucleotide sequence ID" value="NZ_CP042437.1"/>
</dbReference>
<proteinExistence type="inferred from homology"/>
<sequence length="277" mass="28607">MLLQNKNAIIYGAGGSLGGAVAKALAVAGAKVFLTGRTLAPLQIVADEIIALGGLAEVAQVDAFNADAIKQHIATVLKTAGTLDISFNAVGVDVKQGVPLVDLSANDFVEPVTATLRTRFLTATAAGRVMAEQGSGVILFLTATPGGIGYPYTGGFAAACCAVESFSSNLASEVGQYGVRVVNIRSGGSPDSRVFADAIKDRPEVMAMVLKQMEADTMLKKLPLMADIANTAVFLVSDLAGNITGVTIDVTGGTTAALNYRSNPEVRKTARPKFEKD</sequence>
<name>A0A5B8W792_9SPHI</name>
<dbReference type="Gene3D" id="3.40.50.720">
    <property type="entry name" value="NAD(P)-binding Rossmann-like Domain"/>
    <property type="match status" value="1"/>
</dbReference>
<protein>
    <submittedName>
        <fullName evidence="3">SDR family oxidoreductase</fullName>
    </submittedName>
</protein>
<keyword evidence="2" id="KW-0560">Oxidoreductase</keyword>
<dbReference type="Proteomes" id="UP000321362">
    <property type="component" value="Chromosome"/>
</dbReference>
<evidence type="ECO:0000313" key="3">
    <source>
        <dbReference type="EMBL" id="QEC78796.1"/>
    </source>
</evidence>
<dbReference type="CDD" id="cd05233">
    <property type="entry name" value="SDR_c"/>
    <property type="match status" value="1"/>
</dbReference>
<dbReference type="EMBL" id="CP042437">
    <property type="protein sequence ID" value="QEC78796.1"/>
    <property type="molecule type" value="Genomic_DNA"/>
</dbReference>
<dbReference type="PANTHER" id="PTHR43669:SF3">
    <property type="entry name" value="ALCOHOL DEHYDROGENASE, PUTATIVE (AFU_ORTHOLOGUE AFUA_3G03445)-RELATED"/>
    <property type="match status" value="1"/>
</dbReference>
<dbReference type="Pfam" id="PF13561">
    <property type="entry name" value="adh_short_C2"/>
    <property type="match status" value="1"/>
</dbReference>
<gene>
    <name evidence="3" type="ORF">FSB76_23635</name>
</gene>
<evidence type="ECO:0000256" key="1">
    <source>
        <dbReference type="ARBA" id="ARBA00006484"/>
    </source>
</evidence>
<reference evidence="3 4" key="1">
    <citation type="journal article" date="2013" name="J. Microbiol.">
        <title>Mucilaginibacter ginsenosidivorax sp. nov., with ginsenoside converting activity isolated from sediment.</title>
        <authorList>
            <person name="Kim J.K."/>
            <person name="Choi T.E."/>
            <person name="Liu Q.M."/>
            <person name="Park H.Y."/>
            <person name="Yi T.H."/>
            <person name="Yoon M.H."/>
            <person name="Kim S.C."/>
            <person name="Im W.T."/>
        </authorList>
    </citation>
    <scope>NUCLEOTIDE SEQUENCE [LARGE SCALE GENOMIC DNA]</scope>
    <source>
        <strain evidence="3 4">KHI28</strain>
    </source>
</reference>
<evidence type="ECO:0000256" key="2">
    <source>
        <dbReference type="ARBA" id="ARBA00023002"/>
    </source>
</evidence>